<accession>A0ABU3QI42</accession>
<reference evidence="2 3" key="1">
    <citation type="submission" date="2023-09" db="EMBL/GenBank/DDBJ databases">
        <title>Streptomyces sp. nov.: A antagonism against Alternaria gaisen Producing Streptochlin, Isolated from Tamarix root soil.</title>
        <authorList>
            <person name="Chen Y."/>
        </authorList>
    </citation>
    <scope>NUCLEOTIDE SEQUENCE [LARGE SCALE GENOMIC DNA]</scope>
    <source>
        <strain evidence="2 3">TRM76323</strain>
    </source>
</reference>
<sequence>MPPPKGVVEGGSGPSASTTSTKAVGVAYAHGDLPERDIGYGDHLRLPFTDDTEQRDLLTTWIICSYDTRVLPRDVVVDARRTHPELAVRRKAETPIVLTDGGPEPANEQRVPTASAGVGTGRRSSSGPAGRS</sequence>
<organism evidence="2 3">
    <name type="scientific">Streptomyces tamarix</name>
    <dbReference type="NCBI Taxonomy" id="3078565"/>
    <lineage>
        <taxon>Bacteria</taxon>
        <taxon>Bacillati</taxon>
        <taxon>Actinomycetota</taxon>
        <taxon>Actinomycetes</taxon>
        <taxon>Kitasatosporales</taxon>
        <taxon>Streptomycetaceae</taxon>
        <taxon>Streptomyces</taxon>
    </lineage>
</organism>
<name>A0ABU3QI42_9ACTN</name>
<evidence type="ECO:0000256" key="1">
    <source>
        <dbReference type="SAM" id="MobiDB-lite"/>
    </source>
</evidence>
<comment type="caution">
    <text evidence="2">The sequence shown here is derived from an EMBL/GenBank/DDBJ whole genome shotgun (WGS) entry which is preliminary data.</text>
</comment>
<feature type="region of interest" description="Disordered" evidence="1">
    <location>
        <begin position="1"/>
        <end position="20"/>
    </location>
</feature>
<protein>
    <recommendedName>
        <fullName evidence="4">WYL domain-containing protein</fullName>
    </recommendedName>
</protein>
<dbReference type="EMBL" id="JAWCTQ010000009">
    <property type="protein sequence ID" value="MDT9682422.1"/>
    <property type="molecule type" value="Genomic_DNA"/>
</dbReference>
<keyword evidence="3" id="KW-1185">Reference proteome</keyword>
<dbReference type="Proteomes" id="UP001250181">
    <property type="component" value="Unassembled WGS sequence"/>
</dbReference>
<evidence type="ECO:0000313" key="3">
    <source>
        <dbReference type="Proteomes" id="UP001250181"/>
    </source>
</evidence>
<feature type="region of interest" description="Disordered" evidence="1">
    <location>
        <begin position="93"/>
        <end position="132"/>
    </location>
</feature>
<evidence type="ECO:0000313" key="2">
    <source>
        <dbReference type="EMBL" id="MDT9682422.1"/>
    </source>
</evidence>
<dbReference type="RefSeq" id="WP_315877507.1">
    <property type="nucleotide sequence ID" value="NZ_JAWCTQ010000009.1"/>
</dbReference>
<feature type="compositionally biased region" description="Low complexity" evidence="1">
    <location>
        <begin position="121"/>
        <end position="132"/>
    </location>
</feature>
<proteinExistence type="predicted"/>
<evidence type="ECO:0008006" key="4">
    <source>
        <dbReference type="Google" id="ProtNLM"/>
    </source>
</evidence>
<gene>
    <name evidence="2" type="ORF">RND61_10130</name>
</gene>